<feature type="chain" id="PRO_5028955259" evidence="7">
    <location>
        <begin position="20"/>
        <end position="481"/>
    </location>
</feature>
<keyword evidence="3" id="KW-0964">Secreted</keyword>
<reference evidence="10" key="1">
    <citation type="journal article" date="2020" name="Fish Shellfish">
        <title>Toll-like signaling pathway in the transcriptome of Littorina littorea.</title>
        <authorList>
            <person name="Gorbushin A.M."/>
        </authorList>
    </citation>
    <scope>NUCLEOTIDE SEQUENCE</scope>
    <source>
        <tissue evidence="10">Kidney</tissue>
    </source>
</reference>
<evidence type="ECO:0000256" key="4">
    <source>
        <dbReference type="ARBA" id="ARBA00023157"/>
    </source>
</evidence>
<dbReference type="InterPro" id="IPR030675">
    <property type="entry name" value="BPI/LBP"/>
</dbReference>
<evidence type="ECO:0000259" key="8">
    <source>
        <dbReference type="SMART" id="SM00328"/>
    </source>
</evidence>
<evidence type="ECO:0000256" key="3">
    <source>
        <dbReference type="ARBA" id="ARBA00022525"/>
    </source>
</evidence>
<evidence type="ECO:0000256" key="5">
    <source>
        <dbReference type="ARBA" id="ARBA00023180"/>
    </source>
</evidence>
<organism evidence="10">
    <name type="scientific">Littorina littorea</name>
    <name type="common">Common periwinkle</name>
    <dbReference type="NCBI Taxonomy" id="31216"/>
    <lineage>
        <taxon>Eukaryota</taxon>
        <taxon>Metazoa</taxon>
        <taxon>Spiralia</taxon>
        <taxon>Lophotrochozoa</taxon>
        <taxon>Mollusca</taxon>
        <taxon>Gastropoda</taxon>
        <taxon>Caenogastropoda</taxon>
        <taxon>Littorinimorpha</taxon>
        <taxon>Littorinoidea</taxon>
        <taxon>Littorinidae</taxon>
        <taxon>Littorina</taxon>
    </lineage>
</organism>
<dbReference type="InterPro" id="IPR017943">
    <property type="entry name" value="Bactericidal_perm-incr_a/b_dom"/>
</dbReference>
<dbReference type="GO" id="GO:0008289">
    <property type="term" value="F:lipid binding"/>
    <property type="evidence" value="ECO:0007669"/>
    <property type="project" value="InterPro"/>
</dbReference>
<dbReference type="Pfam" id="PF02886">
    <property type="entry name" value="LBP_BPI_CETP_C"/>
    <property type="match status" value="1"/>
</dbReference>
<keyword evidence="4 6" id="KW-1015">Disulfide bond</keyword>
<feature type="disulfide bond" evidence="6">
    <location>
        <begin position="152"/>
        <end position="191"/>
    </location>
</feature>
<evidence type="ECO:0000256" key="1">
    <source>
        <dbReference type="ARBA" id="ARBA00004613"/>
    </source>
</evidence>
<dbReference type="InterPro" id="IPR017942">
    <property type="entry name" value="Lipid-bd_serum_glycop_N"/>
</dbReference>
<keyword evidence="7" id="KW-0732">Signal</keyword>
<comment type="subcellular location">
    <subcellularLocation>
        <location evidence="1">Secreted</location>
    </subcellularLocation>
</comment>
<dbReference type="InterPro" id="IPR001124">
    <property type="entry name" value="Lipid-bd_serum_glycop_C"/>
</dbReference>
<evidence type="ECO:0000259" key="9">
    <source>
        <dbReference type="SMART" id="SM00329"/>
    </source>
</evidence>
<dbReference type="PANTHER" id="PTHR10504:SF131">
    <property type="entry name" value="BPI2 DOMAIN-CONTAINING PROTEIN"/>
    <property type="match status" value="1"/>
</dbReference>
<dbReference type="AlphaFoldDB" id="A0A7G8Z9W9"/>
<dbReference type="EMBL" id="MT683547">
    <property type="protein sequence ID" value="QNL15278.1"/>
    <property type="molecule type" value="mRNA"/>
</dbReference>
<evidence type="ECO:0000256" key="6">
    <source>
        <dbReference type="PIRSR" id="PIRSR002417-50"/>
    </source>
</evidence>
<dbReference type="FunFam" id="3.15.10.10:FF:000001">
    <property type="entry name" value="phospholipid transfer protein-like"/>
    <property type="match status" value="1"/>
</dbReference>
<evidence type="ECO:0000256" key="7">
    <source>
        <dbReference type="SAM" id="SignalP"/>
    </source>
</evidence>
<evidence type="ECO:0000256" key="2">
    <source>
        <dbReference type="ARBA" id="ARBA00007292"/>
    </source>
</evidence>
<proteinExistence type="evidence at transcript level"/>
<dbReference type="Gene3D" id="3.15.20.10">
    <property type="entry name" value="Bactericidal permeability-increasing protein, domain 2"/>
    <property type="match status" value="1"/>
</dbReference>
<name>A0A7G8Z9W9_LITLI</name>
<feature type="domain" description="Lipid-binding serum glycoprotein C-terminal" evidence="9">
    <location>
        <begin position="265"/>
        <end position="473"/>
    </location>
</feature>
<dbReference type="PIRSF" id="PIRSF002417">
    <property type="entry name" value="Lipid_binding_protein"/>
    <property type="match status" value="1"/>
</dbReference>
<dbReference type="Pfam" id="PF01273">
    <property type="entry name" value="LBP_BPI_CETP"/>
    <property type="match status" value="1"/>
</dbReference>
<dbReference type="SMART" id="SM00329">
    <property type="entry name" value="BPI2"/>
    <property type="match status" value="1"/>
</dbReference>
<dbReference type="PANTHER" id="PTHR10504">
    <property type="entry name" value="BACTERICIDAL PERMEABILITY-INCREASING BPI PROTEIN-RELATED"/>
    <property type="match status" value="1"/>
</dbReference>
<feature type="signal peptide" evidence="7">
    <location>
        <begin position="1"/>
        <end position="19"/>
    </location>
</feature>
<dbReference type="GO" id="GO:0005615">
    <property type="term" value="C:extracellular space"/>
    <property type="evidence" value="ECO:0007669"/>
    <property type="project" value="InterPro"/>
</dbReference>
<dbReference type="SMART" id="SM00328">
    <property type="entry name" value="BPI1"/>
    <property type="match status" value="1"/>
</dbReference>
<comment type="similarity">
    <text evidence="2">Belongs to the BPI/LBP/Plunc superfamily. BPI/LBP family.</text>
</comment>
<dbReference type="Gene3D" id="3.15.10.10">
    <property type="entry name" value="Bactericidal permeability-increasing protein, domain 1"/>
    <property type="match status" value="1"/>
</dbReference>
<accession>A0A7G8Z9W9</accession>
<evidence type="ECO:0000313" key="10">
    <source>
        <dbReference type="EMBL" id="QNL15278.1"/>
    </source>
</evidence>
<gene>
    <name evidence="10" type="primary">LBP</name>
</gene>
<dbReference type="InterPro" id="IPR032942">
    <property type="entry name" value="BPI/LBP/Plunc"/>
</dbReference>
<keyword evidence="5" id="KW-0325">Glycoprotein</keyword>
<feature type="domain" description="Lipid-binding serum glycoprotein N-terminal" evidence="8">
    <location>
        <begin position="27"/>
        <end position="250"/>
    </location>
</feature>
<protein>
    <submittedName>
        <fullName evidence="10">Lipopolysaccharide-binding protein-like protein</fullName>
    </submittedName>
</protein>
<sequence length="481" mass="52071">MLWWTLLAVLLTVSSGVVAVRPGFKARITQHALDYANQQAIDALAAMVPKASIPDQSGSSGDVDYTLKNIRITGFTKPSSSIKIVPGTGLKWSAANAGVNLHADWRVKYKKGWFKVSTSGNVDVSAHGVSFSVTMALGDDSSGRPAISSAGCSCSVGGVDIHIHGNIAFILNLFKHEIEKRVRRMIPGKLCDAVNQQINANAENQLKKLKVMTPLANKKFMLDYRLVSAPAFQSAYMETFHKGEITWTANPQTPPFSPLAIPPYTPSNNMLYLWIGKYVPQSFLYAAQQNGFLRYNLTTKDLPPDNRGFLNTTCSSGSCIGNLVPAVGKKYPNTTVELHMLSTSLPAVNMSPGKLEASFAGEIALYANTPSGKKPYLLTLSVSAIFNMSAGIADQLVKGNITGSSFKVAVKESAVGPQSSKRINLLVGLAMKLFIIPKMNTQGEKGFPLPVTGDFKFLNTQLHIMQDALMIGTDLQYTIKF</sequence>
<dbReference type="SUPFAM" id="SSF55394">
    <property type="entry name" value="Bactericidal permeability-increasing protein, BPI"/>
    <property type="match status" value="2"/>
</dbReference>